<dbReference type="SUPFAM" id="SSF49764">
    <property type="entry name" value="HSP20-like chaperones"/>
    <property type="match status" value="1"/>
</dbReference>
<dbReference type="EMBL" id="CP036268">
    <property type="protein sequence ID" value="QDT38269.1"/>
    <property type="molecule type" value="Genomic_DNA"/>
</dbReference>
<keyword evidence="6" id="KW-1185">Reference proteome</keyword>
<dbReference type="CDD" id="cd06464">
    <property type="entry name" value="ACD_sHsps-like"/>
    <property type="match status" value="1"/>
</dbReference>
<gene>
    <name evidence="5" type="ORF">Pan189_26590</name>
</gene>
<dbReference type="InterPro" id="IPR008978">
    <property type="entry name" value="HSP20-like_chaperone"/>
</dbReference>
<evidence type="ECO:0000259" key="4">
    <source>
        <dbReference type="PROSITE" id="PS01031"/>
    </source>
</evidence>
<evidence type="ECO:0000256" key="2">
    <source>
        <dbReference type="RuleBase" id="RU003616"/>
    </source>
</evidence>
<dbReference type="KEGG" id="svp:Pan189_26590"/>
<dbReference type="InterPro" id="IPR031107">
    <property type="entry name" value="Small_HSP"/>
</dbReference>
<dbReference type="Pfam" id="PF00011">
    <property type="entry name" value="HSP20"/>
    <property type="match status" value="1"/>
</dbReference>
<proteinExistence type="inferred from homology"/>
<dbReference type="PANTHER" id="PTHR11527">
    <property type="entry name" value="HEAT-SHOCK PROTEIN 20 FAMILY MEMBER"/>
    <property type="match status" value="1"/>
</dbReference>
<sequence length="172" mass="19416">MPVFRLHHNLGSLRDLEQEVDRLLRNVQLTVHGVRARRKFPAINVYEVDNEYLLTAELPGTQLSDLELTVANGMLTLRGKRADLDHVSESSFRRSERFHGGWERSVPLPERVIEDKLAATFANGVLKIRLPKAVQSPARKIQINADQENPDATESRIDSGSDVSSEVIRPNE</sequence>
<dbReference type="RefSeq" id="WP_145364376.1">
    <property type="nucleotide sequence ID" value="NZ_CP036268.1"/>
</dbReference>
<dbReference type="PROSITE" id="PS01031">
    <property type="entry name" value="SHSP"/>
    <property type="match status" value="1"/>
</dbReference>
<evidence type="ECO:0000256" key="1">
    <source>
        <dbReference type="PROSITE-ProRule" id="PRU00285"/>
    </source>
</evidence>
<dbReference type="Gene3D" id="2.60.40.790">
    <property type="match status" value="1"/>
</dbReference>
<comment type="similarity">
    <text evidence="1 2">Belongs to the small heat shock protein (HSP20) family.</text>
</comment>
<name>A0A517R310_9PLAN</name>
<accession>A0A517R310</accession>
<evidence type="ECO:0000313" key="6">
    <source>
        <dbReference type="Proteomes" id="UP000317318"/>
    </source>
</evidence>
<protein>
    <submittedName>
        <fullName evidence="5">Acid shock protein</fullName>
    </submittedName>
</protein>
<feature type="region of interest" description="Disordered" evidence="3">
    <location>
        <begin position="138"/>
        <end position="172"/>
    </location>
</feature>
<dbReference type="Proteomes" id="UP000317318">
    <property type="component" value="Chromosome"/>
</dbReference>
<reference evidence="5 6" key="1">
    <citation type="submission" date="2019-02" db="EMBL/GenBank/DDBJ databases">
        <title>Deep-cultivation of Planctomycetes and their phenomic and genomic characterization uncovers novel biology.</title>
        <authorList>
            <person name="Wiegand S."/>
            <person name="Jogler M."/>
            <person name="Boedeker C."/>
            <person name="Pinto D."/>
            <person name="Vollmers J."/>
            <person name="Rivas-Marin E."/>
            <person name="Kohn T."/>
            <person name="Peeters S.H."/>
            <person name="Heuer A."/>
            <person name="Rast P."/>
            <person name="Oberbeckmann S."/>
            <person name="Bunk B."/>
            <person name="Jeske O."/>
            <person name="Meyerdierks A."/>
            <person name="Storesund J.E."/>
            <person name="Kallscheuer N."/>
            <person name="Luecker S."/>
            <person name="Lage O.M."/>
            <person name="Pohl T."/>
            <person name="Merkel B.J."/>
            <person name="Hornburger P."/>
            <person name="Mueller R.-W."/>
            <person name="Bruemmer F."/>
            <person name="Labrenz M."/>
            <person name="Spormann A.M."/>
            <person name="Op den Camp H."/>
            <person name="Overmann J."/>
            <person name="Amann R."/>
            <person name="Jetten M.S.M."/>
            <person name="Mascher T."/>
            <person name="Medema M.H."/>
            <person name="Devos D.P."/>
            <person name="Kaster A.-K."/>
            <person name="Ovreas L."/>
            <person name="Rohde M."/>
            <person name="Galperin M.Y."/>
            <person name="Jogler C."/>
        </authorList>
    </citation>
    <scope>NUCLEOTIDE SEQUENCE [LARGE SCALE GENOMIC DNA]</scope>
    <source>
        <strain evidence="5 6">Pan189</strain>
    </source>
</reference>
<evidence type="ECO:0000313" key="5">
    <source>
        <dbReference type="EMBL" id="QDT38269.1"/>
    </source>
</evidence>
<evidence type="ECO:0000256" key="3">
    <source>
        <dbReference type="SAM" id="MobiDB-lite"/>
    </source>
</evidence>
<feature type="domain" description="SHSP" evidence="4">
    <location>
        <begin position="34"/>
        <end position="146"/>
    </location>
</feature>
<dbReference type="OrthoDB" id="288864at2"/>
<dbReference type="InterPro" id="IPR002068">
    <property type="entry name" value="A-crystallin/Hsp20_dom"/>
</dbReference>
<organism evidence="5 6">
    <name type="scientific">Stratiformator vulcanicus</name>
    <dbReference type="NCBI Taxonomy" id="2527980"/>
    <lineage>
        <taxon>Bacteria</taxon>
        <taxon>Pseudomonadati</taxon>
        <taxon>Planctomycetota</taxon>
        <taxon>Planctomycetia</taxon>
        <taxon>Planctomycetales</taxon>
        <taxon>Planctomycetaceae</taxon>
        <taxon>Stratiformator</taxon>
    </lineage>
</organism>
<dbReference type="AlphaFoldDB" id="A0A517R310"/>